<feature type="compositionally biased region" description="Basic and acidic residues" evidence="8">
    <location>
        <begin position="2155"/>
        <end position="2170"/>
    </location>
</feature>
<proteinExistence type="inferred from homology"/>
<dbReference type="Proteomes" id="UP001182556">
    <property type="component" value="Unassembled WGS sequence"/>
</dbReference>
<dbReference type="InterPro" id="IPR016024">
    <property type="entry name" value="ARM-type_fold"/>
</dbReference>
<feature type="active site" description="Glycyl thioester intermediate" evidence="7">
    <location>
        <position position="3235"/>
    </location>
</feature>
<dbReference type="SMART" id="SM00165">
    <property type="entry name" value="UBA"/>
    <property type="match status" value="1"/>
</dbReference>
<feature type="domain" description="UBA" evidence="9">
    <location>
        <begin position="1096"/>
        <end position="1136"/>
    </location>
</feature>
<dbReference type="Pfam" id="PF06025">
    <property type="entry name" value="DUF913"/>
    <property type="match status" value="1"/>
</dbReference>
<evidence type="ECO:0000256" key="1">
    <source>
        <dbReference type="ARBA" id="ARBA00000885"/>
    </source>
</evidence>
<dbReference type="CDD" id="cd00078">
    <property type="entry name" value="HECTc"/>
    <property type="match status" value="1"/>
</dbReference>
<dbReference type="InterPro" id="IPR011989">
    <property type="entry name" value="ARM-like"/>
</dbReference>
<dbReference type="InterPro" id="IPR035983">
    <property type="entry name" value="Hect_E3_ubiquitin_ligase"/>
</dbReference>
<evidence type="ECO:0000259" key="9">
    <source>
        <dbReference type="PROSITE" id="PS50030"/>
    </source>
</evidence>
<sequence>MKVKKSNKRVAPPPPDCARLIERITSASDQDLPSILESFQVWRYPRGDLHAWISVLDRFDTILSDAITHHGLVTVQQKPLDDNARSLILHILRTYKLLLESCTNRKLFASYDRLCDLLLSHDLVILQASLGVIIRLAQTYSSLMPIDKATLRALKSRLLILARGAEHPRLDLRSLASTERLALPEDASQIQVSFYPTGPEDKRVDGGPTTVSVDVSSEILENHETQLFQVAERHHMPLEDLLDLRNKAKWVLSFDRPTLRLELLAGRLLAIAALWLLTSEDPDTSSLFLYEPTIIAQLADLLAPNFDPVVQYAAVTALDACSRHRAKISEVLAALGANLTHGCLLELFRRITRRLVENENVAYDLVDAVFGLIANLSNTPTHCQILVGAGILPILLDLTQTRCDRRDNYIPRAAGLIDVFVSGSLNQFEGIHVLVTRVRAEVDQHLAQSLPAPTEDLSQESIIFYMTTPLKFILRSLHRIMHSGAEGSRNLVDTDLPKSLKRIFEHNAKFGPRVFTQAINIMSSFVHNEPTSLSILQELRLPQTLFEVLESGMPASFEVMTAVATAIGAACLNTAGLEHALGHPAVINNLVSQTVDLEDESGVEYTQRIGGALDELARHQPLLRPLIMKAVLQQVKSAVERGESFLPSQEEHRDYTFDPVEEPRSVSNKPLATLTRVCKLLEGVLGNSAMCKDFIEDGLDVILRIPDLPCIPVALAKTDAHTALSRLFRTIIQQDHVKLAEQIVESIRHDLDKVTVFWHPTQATENWSAIHTHTASDSAQQAFRKLPGLAIRLTFLGDVLTMTSWHQSKATTALMRTLLSLPTFIADIASLHRASFRQHAELAPDAEAPHTIAGIDGASEDWPKSGARFMATRLHAVSTKLFKSVIKLFSQRRSSESGNRKEADSLAEVICREMILHLRENETLKMDNVALGLVTLLLFDDRAIDGRLNTALFLHFEKLGGVDSLRSIIERIIERVDAVHEVSENDKPMISGIRMVLLVLSALVSPHALVDSFAAHSLFQNRSPTDMLIEHRLDLLPMVHHIWMAPWLSSCPENMVRLAAKAFLMCMSGDSEEEPAVVTPVAVVPPVVGVPRAPAAPDPARIDQLVDMGFSRTAAEYALIRARGSVAAATDLILSMPHLFQNDEIDQGAEGNQDEAVTGHADQSQPEEEAGGPVSQELPDRTDENGVRPSTEGVELSTSQSQEPVSQSSQPTAEAQPGPMELDPSVTPSRERLNTLRDSYKPTVLGRALEVLDKSGNLIFDLMPALSSADTFDLLLRRALDASHDTSDARDALISARLRVLAVFIRHADDSDINESRQQAITNIISSLPSQTGTRSPWTVPFLLFAEAVFAASETITAAKIGDDPTDTVLQTTHLLDTCSPRCLIESNAIIADTDSTRDELVSALRLLAVLSRHSCDMVPIKPLFDLYKVSSTKLSGCQPYIAIILRHRLETHDVLVSTMRGNIRRYLSRNKVTDVTHYVKQFTHAVSRDPSAFIEASGTECALIDPTPAQAVYHVRAAETAPTSSSDPFQASPDDQKSQQTIDFMVTELNTLQTESETYASLVLSLLTELIGSYVSPKTMFVNSVRRQDAKGGFQTILLNLVCNVRLSDLQAMEEGKASADTTRRLSLSTWTTSLLVALSSEPGYTFKEDADAVASVRRTFLDAVAKALKDGGAIGPDTHYGRLWAIGELVQRLLSVQKGAKSQDHGTAQLAKVMLEKNFVGLLTAAAGDVDLNYPGVRIVLASLLKALEHLTKISIKWSKPQKTAPQTSLEDGESASTMTDDDDDVEMDSDEEQEAPDLYRNSALGMLRMTGGDLDDEEEIDEEDDADMLEDYDEEMDGLEDESGTEPSSDEQDSNAEDPEDWTDDEMDQDDDLEDIDEDDMPEVVIGDPDSADEDNWEDDDEDGEDEDGSVLSNEDDMLESGYDDEGIFEIGEEDEDDIDIEEMDEEEYDDLELLEPVTSAAGGRDAGSWSWNEAGGTIRQDESRRTASHDRAAAALLGLPARRTAAGSLAQPGLITQPGFDAGAPRREGTTRNELYAALEGMGGSHAVRLLESLLARSERNGMDAVRISFSQAENGTIDVSIGNRSFNLPHAPPQAAGETTSNLPIDSTPKPTVERWQEEATLAPIHAKVIHERIVQHLVNRLLPQARQRAEEEVEKRKESRDLKTEGSTSGPDSVLLTDIQDPEPLASALTQPTTSSVTVEDIEMDDVPASAVESARAVSQEEQASVISEPEDTNTGDNVAGAAESHTTVPDSTLARTIVSVRGRDVDITDTGIDLEFLQALPDDMRADVIEQHLREQHRPTPQALQPSIPTGTPVISPEFLDALPPDIRAEVIMQQAIETSRRGRPQTSSAGPAQAMAGLLASLNPDLRGVMGLDVPPSRPVPTPHKTEQETGKHSSKESVQLLEKAGIASLTRLLFFSETFKKDRLFRILANLCENGTSRSDLLNLLLSVLQDGSADLPLVDRSFQQMSIKSMTTPKSSSKSKPVETPAPFSTTNLFAHLQSDHIPSFIAQRCLEALTHILATNPRAVDFFLTEHEQGVGLKKPAKKGKGKEKIIPQTKFPIVILLSLLDRVDLLKAPGLMEHLTALLATVTRPLSANKLDGKSEGESVDPVTSPGDPDSSVSPSAQKTTLPGGGKSSTPDSKATYPLIPSHHLRLVVNCLTTGECSSRNFSQTLVVLQNLSCIPDAQRIILQELQERSQKLGKDLQEELHGLATSLEDPAFEGSDPVLIAFSSPSSHQAQLLRLLKTIEYLHLNKVDSDPPGEVLSEPEQAVSAIFESFDFDPMWTDLRRCLSLVEDRESTNQIALVLLPLVESLMVICKYRRRDRREMRSPSAPPASAVDNSDLFLSFTTHHRKVLNAIVRNNPALLSGSFSLLVHNPRVLEFDNKRQWFFQKLKRKKDQPIPSGALHLNVRRQYVFQDSFDALRHRSGDEIKYGKIGVKFVNEDGIDAGGVTREWYSVLAQQIFDPNFALFEPCAADKQTYQPNKASGVNDDHLAYFKFIGRIIGGRLLDAYFNRAFYKQILGRTVDMRDLESIDPEYHKSLQWMLDNDITGVIDQEFTIEDDQFGEKKIVELKDGGAQIAVTEENKEEYVRLVVAFRLDNSIKDQIKAFLDGFYDIIPRNLIQIFEPDQLELLISGMSTIDVDELRNATQMSGWKSGDPEIGWFWRALRSFSQEERSRFLMFVTSSSRVPLGGFAQLQGASGTQPFQIQKLYAKEGSLPQASTCFNLLLLPTYTSYEQLKERLQFAVTETGGFGKA</sequence>
<comment type="caution">
    <text evidence="11">The sequence shown here is derived from an EMBL/GenBank/DDBJ whole genome shotgun (WGS) entry which is preliminary data.</text>
</comment>
<keyword evidence="11" id="KW-0436">Ligase</keyword>
<dbReference type="GO" id="GO:0061630">
    <property type="term" value="F:ubiquitin protein ligase activity"/>
    <property type="evidence" value="ECO:0007669"/>
    <property type="project" value="UniProtKB-EC"/>
</dbReference>
<feature type="compositionally biased region" description="Low complexity" evidence="8">
    <location>
        <begin position="2616"/>
        <end position="2632"/>
    </location>
</feature>
<feature type="region of interest" description="Disordered" evidence="8">
    <location>
        <begin position="1838"/>
        <end position="1990"/>
    </location>
</feature>
<dbReference type="Pfam" id="PF14377">
    <property type="entry name" value="UBM"/>
    <property type="match status" value="2"/>
</dbReference>
<dbReference type="GO" id="GO:0006511">
    <property type="term" value="P:ubiquitin-dependent protein catabolic process"/>
    <property type="evidence" value="ECO:0007669"/>
    <property type="project" value="TreeGrafter"/>
</dbReference>
<dbReference type="SUPFAM" id="SSF48371">
    <property type="entry name" value="ARM repeat"/>
    <property type="match status" value="1"/>
</dbReference>
<evidence type="ECO:0000256" key="4">
    <source>
        <dbReference type="ARBA" id="ARBA00022679"/>
    </source>
</evidence>
<feature type="compositionally biased region" description="Acidic residues" evidence="8">
    <location>
        <begin position="1838"/>
        <end position="1885"/>
    </location>
</feature>
<evidence type="ECO:0000256" key="3">
    <source>
        <dbReference type="ARBA" id="ARBA00012485"/>
    </source>
</evidence>
<dbReference type="InterPro" id="IPR050409">
    <property type="entry name" value="E3_ubiq-protein_ligase"/>
</dbReference>
<evidence type="ECO:0000313" key="11">
    <source>
        <dbReference type="EMBL" id="KAK1922166.1"/>
    </source>
</evidence>
<keyword evidence="12" id="KW-1185">Reference proteome</keyword>
<evidence type="ECO:0000259" key="10">
    <source>
        <dbReference type="PROSITE" id="PS50237"/>
    </source>
</evidence>
<dbReference type="SUPFAM" id="SSF46934">
    <property type="entry name" value="UBA-like"/>
    <property type="match status" value="1"/>
</dbReference>
<dbReference type="FunFam" id="3.30.2160.10:FF:000001">
    <property type="entry name" value="E3 ubiquitin-protein ligase NEDD4-like"/>
    <property type="match status" value="1"/>
</dbReference>
<dbReference type="GO" id="GO:0005634">
    <property type="term" value="C:nucleus"/>
    <property type="evidence" value="ECO:0007669"/>
    <property type="project" value="TreeGrafter"/>
</dbReference>
<evidence type="ECO:0000256" key="2">
    <source>
        <dbReference type="ARBA" id="ARBA00004906"/>
    </source>
</evidence>
<dbReference type="Gene3D" id="1.10.8.10">
    <property type="entry name" value="DNA helicase RuvA subunit, C-terminal domain"/>
    <property type="match status" value="1"/>
</dbReference>
<dbReference type="SUPFAM" id="SSF56204">
    <property type="entry name" value="Hect, E3 ligase catalytic domain"/>
    <property type="match status" value="1"/>
</dbReference>
<feature type="region of interest" description="Disordered" evidence="8">
    <location>
        <begin position="1762"/>
        <end position="1806"/>
    </location>
</feature>
<dbReference type="InterPro" id="IPR009060">
    <property type="entry name" value="UBA-like_sf"/>
</dbReference>
<feature type="region of interest" description="Disordered" evidence="8">
    <location>
        <begin position="2382"/>
        <end position="2406"/>
    </location>
</feature>
<dbReference type="Pfam" id="PF06012">
    <property type="entry name" value="DUF908"/>
    <property type="match status" value="2"/>
</dbReference>
<dbReference type="Pfam" id="PF00632">
    <property type="entry name" value="HECT"/>
    <property type="match status" value="1"/>
</dbReference>
<comment type="pathway">
    <text evidence="2">Protein modification; protein ubiquitination.</text>
</comment>
<dbReference type="InterPro" id="IPR010314">
    <property type="entry name" value="E3_Ub_ligase_DUF913"/>
</dbReference>
<evidence type="ECO:0000313" key="12">
    <source>
        <dbReference type="Proteomes" id="UP001182556"/>
    </source>
</evidence>
<feature type="compositionally biased region" description="Acidic residues" evidence="8">
    <location>
        <begin position="1893"/>
        <end position="1957"/>
    </location>
</feature>
<accession>A0AAD9FNG0</accession>
<dbReference type="PROSITE" id="PS50237">
    <property type="entry name" value="HECT"/>
    <property type="match status" value="1"/>
</dbReference>
<dbReference type="GO" id="GO:0000209">
    <property type="term" value="P:protein polyubiquitination"/>
    <property type="evidence" value="ECO:0007669"/>
    <property type="project" value="TreeGrafter"/>
</dbReference>
<dbReference type="EC" id="2.3.2.26" evidence="3"/>
<keyword evidence="4" id="KW-0808">Transferase</keyword>
<gene>
    <name evidence="11" type="ORF">DB88DRAFT_467423</name>
</gene>
<dbReference type="Gene3D" id="3.90.1750.10">
    <property type="entry name" value="Hect, E3 ligase catalytic domains"/>
    <property type="match status" value="1"/>
</dbReference>
<feature type="compositionally biased region" description="Low complexity" evidence="8">
    <location>
        <begin position="1197"/>
        <end position="1212"/>
    </location>
</feature>
<feature type="compositionally biased region" description="Basic and acidic residues" evidence="8">
    <location>
        <begin position="2392"/>
        <end position="2404"/>
    </location>
</feature>
<evidence type="ECO:0000256" key="6">
    <source>
        <dbReference type="ARBA" id="ARBA00034494"/>
    </source>
</evidence>
<dbReference type="InterPro" id="IPR000569">
    <property type="entry name" value="HECT_dom"/>
</dbReference>
<dbReference type="FunFam" id="3.30.2410.10:FF:000009">
    <property type="entry name" value="Probable E3 ubiquitin-protein ligase HECTD2"/>
    <property type="match status" value="1"/>
</dbReference>
<dbReference type="EMBL" id="JAODAN010000009">
    <property type="protein sequence ID" value="KAK1922166.1"/>
    <property type="molecule type" value="Genomic_DNA"/>
</dbReference>
<feature type="domain" description="HECT" evidence="10">
    <location>
        <begin position="2937"/>
        <end position="3267"/>
    </location>
</feature>
<dbReference type="InterPro" id="IPR010309">
    <property type="entry name" value="E3_Ub_ligase_DUF908"/>
</dbReference>
<dbReference type="Pfam" id="PF00627">
    <property type="entry name" value="UBA"/>
    <property type="match status" value="1"/>
</dbReference>
<protein>
    <recommendedName>
        <fullName evidence="3">HECT-type E3 ubiquitin transferase</fullName>
        <ecNumber evidence="3">2.3.2.26</ecNumber>
    </recommendedName>
</protein>
<feature type="region of interest" description="Disordered" evidence="8">
    <location>
        <begin position="2606"/>
        <end position="2652"/>
    </location>
</feature>
<dbReference type="SMART" id="SM00119">
    <property type="entry name" value="HECTc"/>
    <property type="match status" value="1"/>
</dbReference>
<dbReference type="PANTHER" id="PTHR11254">
    <property type="entry name" value="HECT DOMAIN UBIQUITIN-PROTEIN LIGASE"/>
    <property type="match status" value="1"/>
</dbReference>
<organism evidence="11 12">
    <name type="scientific">Papiliotrema laurentii</name>
    <name type="common">Cryptococcus laurentii</name>
    <dbReference type="NCBI Taxonomy" id="5418"/>
    <lineage>
        <taxon>Eukaryota</taxon>
        <taxon>Fungi</taxon>
        <taxon>Dikarya</taxon>
        <taxon>Basidiomycota</taxon>
        <taxon>Agaricomycotina</taxon>
        <taxon>Tremellomycetes</taxon>
        <taxon>Tremellales</taxon>
        <taxon>Rhynchogastremaceae</taxon>
        <taxon>Papiliotrema</taxon>
    </lineage>
</organism>
<dbReference type="PANTHER" id="PTHR11254:SF67">
    <property type="entry name" value="E3 UBIQUITIN-PROTEIN LIGASE HUWE1"/>
    <property type="match status" value="1"/>
</dbReference>
<feature type="region of interest" description="Disordered" evidence="8">
    <location>
        <begin position="2091"/>
        <end position="2115"/>
    </location>
</feature>
<feature type="compositionally biased region" description="Polar residues" evidence="8">
    <location>
        <begin position="1763"/>
        <end position="1781"/>
    </location>
</feature>
<comment type="catalytic activity">
    <reaction evidence="1">
        <text>S-ubiquitinyl-[E2 ubiquitin-conjugating enzyme]-L-cysteine + [acceptor protein]-L-lysine = [E2 ubiquitin-conjugating enzyme]-L-cysteine + N(6)-ubiquitinyl-[acceptor protein]-L-lysine.</text>
        <dbReference type="EC" id="2.3.2.26"/>
    </reaction>
</comment>
<dbReference type="PROSITE" id="PS50030">
    <property type="entry name" value="UBA"/>
    <property type="match status" value="1"/>
</dbReference>
<dbReference type="GO" id="GO:0016874">
    <property type="term" value="F:ligase activity"/>
    <property type="evidence" value="ECO:0007669"/>
    <property type="project" value="UniProtKB-KW"/>
</dbReference>
<feature type="region of interest" description="Disordered" evidence="8">
    <location>
        <begin position="1151"/>
        <end position="1230"/>
    </location>
</feature>
<comment type="similarity">
    <text evidence="6">Belongs to the UPL family. TOM1/PTR1 subfamily.</text>
</comment>
<dbReference type="InterPro" id="IPR025527">
    <property type="entry name" value="HUWE1/Rev1_UBM"/>
</dbReference>
<feature type="compositionally biased region" description="Acidic residues" evidence="8">
    <location>
        <begin position="1782"/>
        <end position="1798"/>
    </location>
</feature>
<dbReference type="GO" id="GO:0005737">
    <property type="term" value="C:cytoplasm"/>
    <property type="evidence" value="ECO:0007669"/>
    <property type="project" value="TreeGrafter"/>
</dbReference>
<dbReference type="InterPro" id="IPR015940">
    <property type="entry name" value="UBA"/>
</dbReference>
<evidence type="ECO:0000256" key="8">
    <source>
        <dbReference type="SAM" id="MobiDB-lite"/>
    </source>
</evidence>
<name>A0AAD9FNG0_PAPLA</name>
<dbReference type="FunFam" id="3.90.1750.10:FF:000003">
    <property type="entry name" value="E3 ubiquitin-protein ligase UPL1"/>
    <property type="match status" value="1"/>
</dbReference>
<dbReference type="CDD" id="cd14270">
    <property type="entry name" value="UBA"/>
    <property type="match status" value="1"/>
</dbReference>
<dbReference type="Gene3D" id="1.25.10.10">
    <property type="entry name" value="Leucine-rich Repeat Variant"/>
    <property type="match status" value="1"/>
</dbReference>
<reference evidence="11" key="1">
    <citation type="submission" date="2023-02" db="EMBL/GenBank/DDBJ databases">
        <title>Identification and recombinant expression of a fungal hydrolase from Papiliotrema laurentii that hydrolyzes apple cutin and clears colloidal polyester polyurethane.</title>
        <authorList>
            <consortium name="DOE Joint Genome Institute"/>
            <person name="Roman V.A."/>
            <person name="Bojanowski C."/>
            <person name="Crable B.R."/>
            <person name="Wagner D.N."/>
            <person name="Hung C.S."/>
            <person name="Nadeau L.J."/>
            <person name="Schratz L."/>
            <person name="Haridas S."/>
            <person name="Pangilinan J."/>
            <person name="Lipzen A."/>
            <person name="Na H."/>
            <person name="Yan M."/>
            <person name="Ng V."/>
            <person name="Grigoriev I.V."/>
            <person name="Spatafora J.W."/>
            <person name="Barlow D."/>
            <person name="Biffinger J."/>
            <person name="Kelley-Loughnane N."/>
            <person name="Varaljay V.A."/>
            <person name="Crookes-Goodson W.J."/>
        </authorList>
    </citation>
    <scope>NUCLEOTIDE SEQUENCE</scope>
    <source>
        <strain evidence="11">5307AH</strain>
    </source>
</reference>
<keyword evidence="5 7" id="KW-0833">Ubl conjugation pathway</keyword>
<dbReference type="Gene3D" id="3.30.2160.10">
    <property type="entry name" value="Hect, E3 ligase catalytic domain"/>
    <property type="match status" value="1"/>
</dbReference>
<evidence type="ECO:0000256" key="7">
    <source>
        <dbReference type="PROSITE-ProRule" id="PRU00104"/>
    </source>
</evidence>
<evidence type="ECO:0000256" key="5">
    <source>
        <dbReference type="ARBA" id="ARBA00022786"/>
    </source>
</evidence>
<feature type="region of interest" description="Disordered" evidence="8">
    <location>
        <begin position="2155"/>
        <end position="2183"/>
    </location>
</feature>
<dbReference type="Gene3D" id="3.30.2410.10">
    <property type="entry name" value="Hect, E3 ligase catalytic domain"/>
    <property type="match status" value="1"/>
</dbReference>